<dbReference type="Gene3D" id="3.40.50.1470">
    <property type="entry name" value="Peptidyl-tRNA hydrolase"/>
    <property type="match status" value="1"/>
</dbReference>
<name>H5SL78_9ZZZZ</name>
<keyword evidence="4" id="KW-0694">RNA-binding</keyword>
<evidence type="ECO:0000256" key="1">
    <source>
        <dbReference type="ARBA" id="ARBA00013260"/>
    </source>
</evidence>
<organism evidence="6">
    <name type="scientific">uncultured prokaryote</name>
    <dbReference type="NCBI Taxonomy" id="198431"/>
    <lineage>
        <taxon>unclassified sequences</taxon>
        <taxon>environmental samples</taxon>
    </lineage>
</organism>
<dbReference type="GO" id="GO:0000049">
    <property type="term" value="F:tRNA binding"/>
    <property type="evidence" value="ECO:0007669"/>
    <property type="project" value="UniProtKB-KW"/>
</dbReference>
<dbReference type="PROSITE" id="PS01195">
    <property type="entry name" value="PEPT_TRNA_HYDROL_1"/>
    <property type="match status" value="1"/>
</dbReference>
<evidence type="ECO:0000256" key="3">
    <source>
        <dbReference type="ARBA" id="ARBA00022801"/>
    </source>
</evidence>
<dbReference type="InterPro" id="IPR036416">
    <property type="entry name" value="Pept_tRNA_hydro_sf"/>
</dbReference>
<reference evidence="6" key="1">
    <citation type="journal article" date="2005" name="Environ. Microbiol.">
        <title>Genetic and functional properties of uncultivated thermophilic crenarchaeotes from a subsurface gold mine as revealed by analysis of genome fragments.</title>
        <authorList>
            <person name="Nunoura T."/>
            <person name="Hirayama H."/>
            <person name="Takami H."/>
            <person name="Oida H."/>
            <person name="Nishi S."/>
            <person name="Shimamura S."/>
            <person name="Suzuki Y."/>
            <person name="Inagaki F."/>
            <person name="Takai K."/>
            <person name="Nealson K.H."/>
            <person name="Horikoshi K."/>
        </authorList>
    </citation>
    <scope>NUCLEOTIDE SEQUENCE</scope>
</reference>
<evidence type="ECO:0000256" key="5">
    <source>
        <dbReference type="ARBA" id="ARBA00038063"/>
    </source>
</evidence>
<evidence type="ECO:0000313" key="6">
    <source>
        <dbReference type="EMBL" id="BAL56914.1"/>
    </source>
</evidence>
<sequence>MTLHYEDTLERLDRLLKALRPEPAPREDGGEEALEGSPVLIVGLGNPGPEYARNRHNVGFRVVEVFAQAHQMAFRRILHQALIAEGRLAGQRVILAKPQTFMNLSGRSVRPLVSYYRVPLNRLLVVYDDMDLPLGAIRLRPRGSPGGHNGMKSIVQALGTMEFPRLRIGIGRPPGHMNPADYVLQDFRPDEEEILEGVLHRATQAIRTFIEEGLEAAMNRFNAQPAMRPAGKTGE</sequence>
<dbReference type="PROSITE" id="PS01196">
    <property type="entry name" value="PEPT_TRNA_HYDROL_2"/>
    <property type="match status" value="1"/>
</dbReference>
<dbReference type="AlphaFoldDB" id="H5SL78"/>
<dbReference type="HAMAP" id="MF_00083">
    <property type="entry name" value="Pept_tRNA_hydro_bact"/>
    <property type="match status" value="1"/>
</dbReference>
<protein>
    <recommendedName>
        <fullName evidence="1">peptidyl-tRNA hydrolase</fullName>
        <ecNumber evidence="1">3.1.1.29</ecNumber>
    </recommendedName>
</protein>
<accession>H5SL78</accession>
<dbReference type="GO" id="GO:0004045">
    <property type="term" value="F:peptidyl-tRNA hydrolase activity"/>
    <property type="evidence" value="ECO:0007669"/>
    <property type="project" value="UniProtKB-EC"/>
</dbReference>
<dbReference type="PANTHER" id="PTHR17224:SF1">
    <property type="entry name" value="PEPTIDYL-TRNA HYDROLASE"/>
    <property type="match status" value="1"/>
</dbReference>
<dbReference type="SUPFAM" id="SSF53178">
    <property type="entry name" value="Peptidyl-tRNA hydrolase-like"/>
    <property type="match status" value="1"/>
</dbReference>
<reference evidence="6" key="2">
    <citation type="journal article" date="2012" name="PLoS ONE">
        <title>A Deeply Branching Thermophilic Bacterium with an Ancient Acetyl-CoA Pathway Dominates a Subsurface Ecosystem.</title>
        <authorList>
            <person name="Takami H."/>
            <person name="Noguchi H."/>
            <person name="Takaki Y."/>
            <person name="Uchiyama I."/>
            <person name="Toyoda A."/>
            <person name="Nishi S."/>
            <person name="Chee G.-J."/>
            <person name="Arai W."/>
            <person name="Nunoura T."/>
            <person name="Itoh T."/>
            <person name="Hattori M."/>
            <person name="Takai K."/>
        </authorList>
    </citation>
    <scope>NUCLEOTIDE SEQUENCE</scope>
</reference>
<dbReference type="PANTHER" id="PTHR17224">
    <property type="entry name" value="PEPTIDYL-TRNA HYDROLASE"/>
    <property type="match status" value="1"/>
</dbReference>
<dbReference type="NCBIfam" id="TIGR00447">
    <property type="entry name" value="pth"/>
    <property type="match status" value="1"/>
</dbReference>
<dbReference type="Pfam" id="PF01195">
    <property type="entry name" value="Pept_tRNA_hydro"/>
    <property type="match status" value="1"/>
</dbReference>
<dbReference type="EC" id="3.1.1.29" evidence="1"/>
<dbReference type="FunFam" id="3.40.50.1470:FF:000001">
    <property type="entry name" value="Peptidyl-tRNA hydrolase"/>
    <property type="match status" value="1"/>
</dbReference>
<gene>
    <name evidence="6" type="ORF">HGMM_F45C08C25</name>
</gene>
<evidence type="ECO:0000256" key="4">
    <source>
        <dbReference type="ARBA" id="ARBA00022884"/>
    </source>
</evidence>
<keyword evidence="3 6" id="KW-0378">Hydrolase</keyword>
<comment type="similarity">
    <text evidence="5">Belongs to the PTH family.</text>
</comment>
<dbReference type="EMBL" id="AP011761">
    <property type="protein sequence ID" value="BAL56914.1"/>
    <property type="molecule type" value="Genomic_DNA"/>
</dbReference>
<dbReference type="InterPro" id="IPR001328">
    <property type="entry name" value="Pept_tRNA_hydro"/>
</dbReference>
<keyword evidence="2" id="KW-0820">tRNA-binding</keyword>
<dbReference type="InterPro" id="IPR018171">
    <property type="entry name" value="Pept_tRNA_hydro_CS"/>
</dbReference>
<evidence type="ECO:0000256" key="2">
    <source>
        <dbReference type="ARBA" id="ARBA00022555"/>
    </source>
</evidence>
<proteinExistence type="inferred from homology"/>
<dbReference type="CDD" id="cd00462">
    <property type="entry name" value="PTH"/>
    <property type="match status" value="1"/>
</dbReference>